<dbReference type="InterPro" id="IPR002843">
    <property type="entry name" value="ATPase_V0-cplx_csu/dsu"/>
</dbReference>
<keyword evidence="6" id="KW-1003">Cell membrane</keyword>
<sequence>MSNYAYVATRARSRRSRLLPAEAYNQLLNLEHAEIARYIQDLEYRREIDRYGSTLSGADLIETALVDNLAKDVGDFLSFSKGKLRDILHVYAEKYRVDNLKNIIRGINQNMDKTNLERLVCPINDSDKDLYNKLYDSKTVEDVIASLEGTAYFNPLKKALESRNSDSLQPLEDALDLIYYRNLVSNQPSGGADVEVYRNFIHLKVDIANIKTLLRMRHRGISAHNELLINGGSISIDLLSSTQSLDDLLTSLEGTKYFELLEPHLQKDSVDLNSCVHSLDEHMANKTKRFSYLYPLSVLPVLDYLLKKEREVYNLRAIIRGKQAGLSNEIIEELVVV</sequence>
<comment type="similarity">
    <text evidence="1 6">Belongs to the V-ATPase V0D/AC39 subunit family.</text>
</comment>
<keyword evidence="4 6" id="KW-0406">Ion transport</keyword>
<dbReference type="InterPro" id="IPR036079">
    <property type="entry name" value="ATPase_csu/dsu_sf"/>
</dbReference>
<evidence type="ECO:0000256" key="1">
    <source>
        <dbReference type="ARBA" id="ARBA00006709"/>
    </source>
</evidence>
<dbReference type="SUPFAM" id="SSF103486">
    <property type="entry name" value="V-type ATP synthase subunit C"/>
    <property type="match status" value="1"/>
</dbReference>
<protein>
    <recommendedName>
        <fullName evidence="6">A-type ATP synthase subunit C</fullName>
    </recommendedName>
</protein>
<dbReference type="Pfam" id="PF01992">
    <property type="entry name" value="vATP-synt_AC39"/>
    <property type="match status" value="1"/>
</dbReference>
<keyword evidence="2 6" id="KW-0813">Transport</keyword>
<dbReference type="GO" id="GO:0005886">
    <property type="term" value="C:plasma membrane"/>
    <property type="evidence" value="ECO:0007669"/>
    <property type="project" value="UniProtKB-SubCell"/>
</dbReference>
<evidence type="ECO:0000256" key="4">
    <source>
        <dbReference type="ARBA" id="ARBA00023065"/>
    </source>
</evidence>
<comment type="caution">
    <text evidence="7">The sequence shown here is derived from an EMBL/GenBank/DDBJ whole genome shotgun (WGS) entry which is preliminary data.</text>
</comment>
<evidence type="ECO:0000256" key="3">
    <source>
        <dbReference type="ARBA" id="ARBA00022781"/>
    </source>
</evidence>
<dbReference type="HAMAP" id="MF_00314">
    <property type="entry name" value="ATP_synth_C_arch"/>
    <property type="match status" value="1"/>
</dbReference>
<keyword evidence="3 6" id="KW-0375">Hydrogen ion transport</keyword>
<evidence type="ECO:0000313" key="8">
    <source>
        <dbReference type="Proteomes" id="UP000183375"/>
    </source>
</evidence>
<name>A0A1J5TGQ8_9ARCH</name>
<dbReference type="PANTHER" id="PTHR38682:SF1">
    <property type="entry name" value="V-TYPE ATP SYNTHASE SUBUNIT C"/>
    <property type="match status" value="1"/>
</dbReference>
<dbReference type="Gene3D" id="1.10.132.50">
    <property type="entry name" value="ATP synthase (C/AC39) subunit, domain 3"/>
    <property type="match status" value="1"/>
</dbReference>
<dbReference type="NCBIfam" id="TIGR02923">
    <property type="entry name" value="AhaC"/>
    <property type="match status" value="1"/>
</dbReference>
<dbReference type="InterPro" id="IPR035067">
    <property type="entry name" value="V-type_ATPase_csu/dsu"/>
</dbReference>
<dbReference type="GO" id="GO:0005524">
    <property type="term" value="F:ATP binding"/>
    <property type="evidence" value="ECO:0007669"/>
    <property type="project" value="UniProtKB-UniRule"/>
</dbReference>
<dbReference type="Gene3D" id="1.20.1690.10">
    <property type="entry name" value="V-type ATP synthase subunit C domain"/>
    <property type="match status" value="2"/>
</dbReference>
<evidence type="ECO:0000256" key="5">
    <source>
        <dbReference type="ARBA" id="ARBA00023310"/>
    </source>
</evidence>
<dbReference type="Proteomes" id="UP000183375">
    <property type="component" value="Unassembled WGS sequence"/>
</dbReference>
<dbReference type="GO" id="GO:0042777">
    <property type="term" value="P:proton motive force-driven plasma membrane ATP synthesis"/>
    <property type="evidence" value="ECO:0007669"/>
    <property type="project" value="UniProtKB-UniRule"/>
</dbReference>
<dbReference type="InterPro" id="IPR044911">
    <property type="entry name" value="V-type_ATPase_csu/dsu_dom_3"/>
</dbReference>
<keyword evidence="5 6" id="KW-0066">ATP synthesis</keyword>
<dbReference type="GO" id="GO:0033179">
    <property type="term" value="C:proton-transporting V-type ATPase, V0 domain"/>
    <property type="evidence" value="ECO:0007669"/>
    <property type="project" value="InterPro"/>
</dbReference>
<comment type="subunit">
    <text evidence="6">Has multiple subunits with at least A(3), B(3), C, D, E, F, H, I and proteolipid K(x).</text>
</comment>
<dbReference type="PANTHER" id="PTHR38682">
    <property type="entry name" value="V-TYPE ATP SYNTHASE SUBUNIT C"/>
    <property type="match status" value="1"/>
</dbReference>
<proteinExistence type="inferred from homology"/>
<gene>
    <name evidence="6" type="primary">atpC</name>
    <name evidence="7" type="ORF">BEU01_01935</name>
</gene>
<evidence type="ECO:0000256" key="2">
    <source>
        <dbReference type="ARBA" id="ARBA00022448"/>
    </source>
</evidence>
<reference evidence="7 8" key="1">
    <citation type="submission" date="2016-08" db="EMBL/GenBank/DDBJ databases">
        <title>New Insights into Marine Group III Euryarchaeota, from dark to light.</title>
        <authorList>
            <person name="Haro-Moreno J.M."/>
            <person name="Rodriguez-Valera F."/>
            <person name="Lopez-Garcia P."/>
            <person name="Moreira D."/>
            <person name="Martin-Cuadrado A.B."/>
        </authorList>
    </citation>
    <scope>NUCLEOTIDE SEQUENCE [LARGE SCALE GENOMIC DNA]</scope>
    <source>
        <strain evidence="7">CG-Epi4</strain>
    </source>
</reference>
<keyword evidence="6" id="KW-0472">Membrane</keyword>
<dbReference type="InterPro" id="IPR014272">
    <property type="entry name" value="ATPase_V0-cplx_csu"/>
</dbReference>
<dbReference type="GO" id="GO:0046933">
    <property type="term" value="F:proton-transporting ATP synthase activity, rotational mechanism"/>
    <property type="evidence" value="ECO:0007669"/>
    <property type="project" value="UniProtKB-UniRule"/>
</dbReference>
<accession>A0A1J5TGQ8</accession>
<evidence type="ECO:0000313" key="7">
    <source>
        <dbReference type="EMBL" id="OIR20127.1"/>
    </source>
</evidence>
<dbReference type="EMBL" id="MIYX01000024">
    <property type="protein sequence ID" value="OIR20127.1"/>
    <property type="molecule type" value="Genomic_DNA"/>
</dbReference>
<comment type="function">
    <text evidence="6">Component of the A-type ATP synthase that produces ATP from ADP in the presence of a proton gradient across the membrane.</text>
</comment>
<dbReference type="AlphaFoldDB" id="A0A1J5TGQ8"/>
<evidence type="ECO:0000256" key="6">
    <source>
        <dbReference type="HAMAP-Rule" id="MF_00314"/>
    </source>
</evidence>
<dbReference type="InterPro" id="IPR050873">
    <property type="entry name" value="V-ATPase_V0D/AC39_subunit"/>
</dbReference>
<comment type="subcellular location">
    <subcellularLocation>
        <location evidence="6">Cell membrane</location>
        <topology evidence="6">Peripheral membrane protein</topology>
    </subcellularLocation>
</comment>
<organism evidence="7 8">
    <name type="scientific">Marine Group III euryarchaeote CG-Epi4</name>
    <dbReference type="NCBI Taxonomy" id="1888998"/>
    <lineage>
        <taxon>Archaea</taxon>
        <taxon>Methanobacteriati</taxon>
        <taxon>Thermoplasmatota</taxon>
        <taxon>Thermoplasmata</taxon>
        <taxon>Candidatus Thermoprofundales</taxon>
    </lineage>
</organism>
<dbReference type="GO" id="GO:0046961">
    <property type="term" value="F:proton-transporting ATPase activity, rotational mechanism"/>
    <property type="evidence" value="ECO:0007669"/>
    <property type="project" value="InterPro"/>
</dbReference>